<feature type="domain" description="PAS fold-4" evidence="1">
    <location>
        <begin position="27"/>
        <end position="129"/>
    </location>
</feature>
<gene>
    <name evidence="2" type="ORF">KARMA_1170</name>
</gene>
<name>A0A1M4MYZ9_9RHOB</name>
<organism evidence="2 3">
    <name type="scientific">Donghicola eburneus</name>
    <dbReference type="NCBI Taxonomy" id="393278"/>
    <lineage>
        <taxon>Bacteria</taxon>
        <taxon>Pseudomonadati</taxon>
        <taxon>Pseudomonadota</taxon>
        <taxon>Alphaproteobacteria</taxon>
        <taxon>Rhodobacterales</taxon>
        <taxon>Roseobacteraceae</taxon>
        <taxon>Donghicola</taxon>
    </lineage>
</organism>
<evidence type="ECO:0000313" key="2">
    <source>
        <dbReference type="EMBL" id="SCM66984.1"/>
    </source>
</evidence>
<keyword evidence="2" id="KW-0418">Kinase</keyword>
<protein>
    <submittedName>
        <fullName evidence="2">Putative sensor histidine kinase</fullName>
    </submittedName>
</protein>
<reference evidence="3" key="1">
    <citation type="submission" date="2016-09" db="EMBL/GenBank/DDBJ databases">
        <authorList>
            <person name="Wibberg D."/>
        </authorList>
    </citation>
    <scope>NUCLEOTIDE SEQUENCE [LARGE SCALE GENOMIC DNA]</scope>
</reference>
<dbReference type="InterPro" id="IPR013656">
    <property type="entry name" value="PAS_4"/>
</dbReference>
<dbReference type="SUPFAM" id="SSF55785">
    <property type="entry name" value="PYP-like sensor domain (PAS domain)"/>
    <property type="match status" value="1"/>
</dbReference>
<dbReference type="Pfam" id="PF08448">
    <property type="entry name" value="PAS_4"/>
    <property type="match status" value="1"/>
</dbReference>
<dbReference type="EMBL" id="FMJB01000041">
    <property type="protein sequence ID" value="SCM66984.1"/>
    <property type="molecule type" value="Genomic_DNA"/>
</dbReference>
<accession>A0A1M4MYZ9</accession>
<dbReference type="GO" id="GO:0016301">
    <property type="term" value="F:kinase activity"/>
    <property type="evidence" value="ECO:0007669"/>
    <property type="project" value="UniProtKB-KW"/>
</dbReference>
<dbReference type="InterPro" id="IPR035965">
    <property type="entry name" value="PAS-like_dom_sf"/>
</dbReference>
<evidence type="ECO:0000259" key="1">
    <source>
        <dbReference type="Pfam" id="PF08448"/>
    </source>
</evidence>
<dbReference type="RefSeq" id="WP_072705474.1">
    <property type="nucleotide sequence ID" value="NZ_FMJB01000041.1"/>
</dbReference>
<dbReference type="Gene3D" id="3.30.450.20">
    <property type="entry name" value="PAS domain"/>
    <property type="match status" value="1"/>
</dbReference>
<dbReference type="InterPro" id="IPR000014">
    <property type="entry name" value="PAS"/>
</dbReference>
<keyword evidence="2" id="KW-0808">Transferase</keyword>
<proteinExistence type="predicted"/>
<dbReference type="Proteomes" id="UP000184085">
    <property type="component" value="Unassembled WGS sequence"/>
</dbReference>
<keyword evidence="3" id="KW-1185">Reference proteome</keyword>
<dbReference type="AlphaFoldDB" id="A0A1M4MYZ9"/>
<evidence type="ECO:0000313" key="3">
    <source>
        <dbReference type="Proteomes" id="UP000184085"/>
    </source>
</evidence>
<dbReference type="CDD" id="cd00130">
    <property type="entry name" value="PAS"/>
    <property type="match status" value="1"/>
</dbReference>
<sequence length="218" mass="23550">MSILLGDLRIDASALETVLGTVAQRANMCVKVLDQHGVVRAVNERGLAILHVCQEDFCGQVWTSLWDGESQQRAISAVNQGFRGIANSFSGTFQTGDGVMRSWVVEVVPLNNQENVVDSLLVISNDVTAHPYPVGAQPETIEAMQSLLAANKDSLHNLNNIVSMTAGASRILSREPDAEKVAQLSQYLHECSLKCHDAIARLQSAVEAVEEAQKDALA</sequence>